<keyword evidence="1" id="KW-0560">Oxidoreductase</keyword>
<dbReference type="PANTHER" id="PTHR42840">
    <property type="entry name" value="NAD(P)-BINDING ROSSMANN-FOLD SUPERFAMILY PROTEIN-RELATED"/>
    <property type="match status" value="1"/>
</dbReference>
<evidence type="ECO:0000259" key="3">
    <source>
        <dbReference type="Pfam" id="PF02894"/>
    </source>
</evidence>
<dbReference type="OrthoDB" id="64915at2759"/>
<dbReference type="InterPro" id="IPR036291">
    <property type="entry name" value="NAD(P)-bd_dom_sf"/>
</dbReference>
<accession>A0A6S7FGJ0</accession>
<dbReference type="GO" id="GO:0016491">
    <property type="term" value="F:oxidoreductase activity"/>
    <property type="evidence" value="ECO:0007669"/>
    <property type="project" value="UniProtKB-KW"/>
</dbReference>
<reference evidence="4" key="1">
    <citation type="submission" date="2020-04" db="EMBL/GenBank/DDBJ databases">
        <authorList>
            <person name="Alioto T."/>
            <person name="Alioto T."/>
            <person name="Gomez Garrido J."/>
        </authorList>
    </citation>
    <scope>NUCLEOTIDE SEQUENCE</scope>
    <source>
        <strain evidence="4">A484AB</strain>
    </source>
</reference>
<keyword evidence="5" id="KW-1185">Reference proteome</keyword>
<feature type="domain" description="Gfo/Idh/MocA-like oxidoreductase C-terminal" evidence="3">
    <location>
        <begin position="266"/>
        <end position="455"/>
    </location>
</feature>
<evidence type="ECO:0000313" key="5">
    <source>
        <dbReference type="Proteomes" id="UP001152795"/>
    </source>
</evidence>
<sequence length="459" mass="51383">MKDLYATTKKLSRKYSKAERPVKEKYGRPIIGKEGQRRRWVQHFEELLNRPAPHNPPDIPPADRTLPIDCNKPTKEEICNAIRQLKKGNAAGSDNIPVEALNADVETTAEMLYSLFKKIWEEEQVPSEEKEGYLIKIPKKGDLSSCANYRGITLLSISGKAVQQNRPEQNRGLNTKVVHSKDIKTVLNDASLHACVIATPTKTHESLVFASLEAGKAVFCEKPLANSVEAIAKCYDEAKKRNLPLVCSFNRRFDPGLREIYTRTKSGEVGQVQMAKLTSRDSPLPPLEYLKISNGIYHDCAVHDLDVLTWIYGERPLSVYTTAHSFIKEIEAMNDVDTLAIVLKFPSGGIGLIDISRFACFGYDQRFEVFGDKGMLVQHNYKPSNVEFSGQNGSSTGRIYHSFPDRYAESYIKALDHFVDVIQGKCTTEITKESTLLASEIVEACERSLETGQAVLLPP</sequence>
<dbReference type="InterPro" id="IPR000683">
    <property type="entry name" value="Gfo/Idh/MocA-like_OxRdtase_N"/>
</dbReference>
<dbReference type="SUPFAM" id="SSF51735">
    <property type="entry name" value="NAD(P)-binding Rossmann-fold domains"/>
    <property type="match status" value="1"/>
</dbReference>
<gene>
    <name evidence="4" type="ORF">PACLA_8A066619</name>
</gene>
<dbReference type="SUPFAM" id="SSF55347">
    <property type="entry name" value="Glyceraldehyde-3-phosphate dehydrogenase-like, C-terminal domain"/>
    <property type="match status" value="1"/>
</dbReference>
<evidence type="ECO:0000259" key="2">
    <source>
        <dbReference type="Pfam" id="PF01408"/>
    </source>
</evidence>
<dbReference type="GO" id="GO:0006740">
    <property type="term" value="P:NADPH regeneration"/>
    <property type="evidence" value="ECO:0007669"/>
    <property type="project" value="TreeGrafter"/>
</dbReference>
<feature type="domain" description="Gfo/Idh/MocA-like oxidoreductase N-terminal" evidence="2">
    <location>
        <begin position="175"/>
        <end position="245"/>
    </location>
</feature>
<evidence type="ECO:0000313" key="4">
    <source>
        <dbReference type="EMBL" id="CAB3978248.1"/>
    </source>
</evidence>
<dbReference type="Pfam" id="PF02894">
    <property type="entry name" value="GFO_IDH_MocA_C"/>
    <property type="match status" value="1"/>
</dbReference>
<evidence type="ECO:0000256" key="1">
    <source>
        <dbReference type="ARBA" id="ARBA00023002"/>
    </source>
</evidence>
<protein>
    <submittedName>
        <fullName evidence="4">Trans-1,2-dihydrobenzene-1,2-diol dehydrogenase-like, partial</fullName>
    </submittedName>
</protein>
<comment type="caution">
    <text evidence="4">The sequence shown here is derived from an EMBL/GenBank/DDBJ whole genome shotgun (WGS) entry which is preliminary data.</text>
</comment>
<dbReference type="GO" id="GO:0005737">
    <property type="term" value="C:cytoplasm"/>
    <property type="evidence" value="ECO:0007669"/>
    <property type="project" value="TreeGrafter"/>
</dbReference>
<dbReference type="Gene3D" id="3.40.50.720">
    <property type="entry name" value="NAD(P)-binding Rossmann-like Domain"/>
    <property type="match status" value="1"/>
</dbReference>
<organism evidence="4 5">
    <name type="scientific">Paramuricea clavata</name>
    <name type="common">Red gorgonian</name>
    <name type="synonym">Violescent sea-whip</name>
    <dbReference type="NCBI Taxonomy" id="317549"/>
    <lineage>
        <taxon>Eukaryota</taxon>
        <taxon>Metazoa</taxon>
        <taxon>Cnidaria</taxon>
        <taxon>Anthozoa</taxon>
        <taxon>Octocorallia</taxon>
        <taxon>Malacalcyonacea</taxon>
        <taxon>Plexauridae</taxon>
        <taxon>Paramuricea</taxon>
    </lineage>
</organism>
<name>A0A6S7FGJ0_PARCT</name>
<proteinExistence type="predicted"/>
<dbReference type="AlphaFoldDB" id="A0A6S7FGJ0"/>
<dbReference type="Proteomes" id="UP001152795">
    <property type="component" value="Unassembled WGS sequence"/>
</dbReference>
<dbReference type="GO" id="GO:0000166">
    <property type="term" value="F:nucleotide binding"/>
    <property type="evidence" value="ECO:0007669"/>
    <property type="project" value="InterPro"/>
</dbReference>
<dbReference type="InterPro" id="IPR004104">
    <property type="entry name" value="Gfo/Idh/MocA-like_OxRdtase_C"/>
</dbReference>
<dbReference type="Gene3D" id="3.30.360.10">
    <property type="entry name" value="Dihydrodipicolinate Reductase, domain 2"/>
    <property type="match status" value="1"/>
</dbReference>
<dbReference type="Pfam" id="PF01408">
    <property type="entry name" value="GFO_IDH_MocA"/>
    <property type="match status" value="1"/>
</dbReference>
<dbReference type="PANTHER" id="PTHR42840:SF3">
    <property type="entry name" value="BINDING ROSSMANN FOLD OXIDOREDUCTASE, PUTATIVE (AFU_ORTHOLOGUE AFUA_2G10240)-RELATED"/>
    <property type="match status" value="1"/>
</dbReference>
<dbReference type="EMBL" id="CACRXK020000098">
    <property type="protein sequence ID" value="CAB3978248.1"/>
    <property type="molecule type" value="Genomic_DNA"/>
</dbReference>